<feature type="region of interest" description="Disordered" evidence="1">
    <location>
        <begin position="95"/>
        <end position="216"/>
    </location>
</feature>
<feature type="compositionally biased region" description="Basic residues" evidence="1">
    <location>
        <begin position="204"/>
        <end position="214"/>
    </location>
</feature>
<dbReference type="SUPFAM" id="SSF48452">
    <property type="entry name" value="TPR-like"/>
    <property type="match status" value="1"/>
</dbReference>
<feature type="compositionally biased region" description="Low complexity" evidence="1">
    <location>
        <begin position="686"/>
        <end position="696"/>
    </location>
</feature>
<feature type="compositionally biased region" description="Polar residues" evidence="1">
    <location>
        <begin position="56"/>
        <end position="73"/>
    </location>
</feature>
<dbReference type="PANTHER" id="PTHR21563:SF3">
    <property type="entry name" value="ZINC FINGER C3H1 DOMAIN-CONTAINING PROTEIN"/>
    <property type="match status" value="1"/>
</dbReference>
<feature type="compositionally biased region" description="Low complexity" evidence="1">
    <location>
        <begin position="19"/>
        <end position="47"/>
    </location>
</feature>
<feature type="region of interest" description="Disordered" evidence="1">
    <location>
        <begin position="534"/>
        <end position="929"/>
    </location>
</feature>
<feature type="region of interest" description="Disordered" evidence="1">
    <location>
        <begin position="1149"/>
        <end position="1205"/>
    </location>
</feature>
<name>A0A9P6UN06_9FUNG</name>
<sequence>MSMDLNALRAAVLMSRKQPGQSTPPSSSASPHPDPSSQALSPQAAPSTLDIAPSASALTNNAAGPASPTTSSVPAVVPAPDYKLHSHSVEIPAGASIGAPTLPRPNTALAKARAGHSRPRASDREDGEISSDEEAQNKSAPLIPTSRADMTPTISPSPIHAISTPPIASTRPLPSDHRPILEQAENGGHRPAEAAKPSALPSRHLQRKNKKYKNNNRVSDVNPIVAEVDADFTTLIAEYQQARTSSLPQSEPTSSASSISPAPPGDFDIPGLGQYRHKAHSNSPAPLDKQKRLPPPHRRHSPAQFANMKSAAHQHIPQAVTAQLRNQFQQPPLPSNESYSSQHENLMAAFGHFSAVGNLNDYTQQNSSESQMFSLVHELLDHGVPPEYLVNTGIDSAVVNYVCGQRTNPTTAALADLIAQQSGGYPDVAFAQPQQQQPQLEYPIHDTMGRAQNEWAPFHQSLPDQRNGRQQQQHPEAHGPSMISSSDFGDAAAMKQLEMIMAYASQVLPAGWDSLLQQRGPDNSNDAVAIGVSGNARESGWEGNANTGQFENDMARPPRGPRSELMTRGMGRAGQGEQMNNRRSSPMRSIDSDGPPAGHPKGHWNDRTEPKYTTNKFRDLSISPRDTSVQPTSDRHHARSNNGSQPTSIVSERHPPPPPAAPRPPPPPSSPLLPTPPPPPPPPAPIQASPSPLSLSKHGISSEQLTASPSQTSESNQYPPLDPSQSADLSINHTAAIEQETVDLIHQETVPAEESSAAVDMEEDTASSQDEMDMEIDEGFTQPTILKGTWKTTSDRPPAVLQPLSQPPPKPTSRTSRPDANGDPQVLEVHSVSARTTSTPPRGLGSPMIQTLQRTQRPKRRATAMDFITRSQPQTPFIQERSRSYVIDLDDDDDDDDDNDGSSDVTDRARDMRLANSRTLDRTNTPPEPMSLAAIQKQLEKLNNLIKEKERAKLANPSTPKRVLNAAATTASSSQPVTPTPAASPDSGSNAEDQSTTTVLKTEEIEKRRQSLSEHTMALDDLRKQLRECEQETAVASNSLDTMASAGMGRQVEGLLKTIEEAKEKVAQKERELEDARRHLQESEARLVPMLSQGSNVVKSKDRLRMRVKAGQEKSASLKASIDELDREVIRKRTELLLLEAASMSRTTVASHNINTPPIASTSTPPLPANSTEDLGPKRGVDSQGQQSPMPVTKKPRTQREEMSVLTKRMQELARERELLRSGVPSVTNNSPSSTPPTETKSSRPSPSVVVGSSPNTPLQQFRNSTDLAQPRPQMPLQKPTATLAWKTASGVQTAPSFKSPPPQKNLAKLDDFLATARSLPINPVVINTSESSSSSSSSSSWKQSGGINKLFSVDACLFELDHLCLPSELIQYVIPIQQNGMQVDPIAKNGPNTTTILSADSGSGSSSSSALDYTSPLTMFRSYRFSPQYKEQAREGYHSLTYSNKIDPMQPMCIYELSGGSCNDDACKSQHLRNVKLTDEELVIDMARYSEGSGPQTRQVFSRAMSAKLEHLRASGIHNTDLLLDTIVKGHRDFVHDASRIVKFDDRIKAGSASSRVGVSGRAIDRILVSSKGGANLLDASPIIMADLAKALGGTSMKTKRYHDYKSSDDYEKLLQSTPADETLWIEYAISQLSDTTESNDEERMMHNSMAVLSRALVAYPGSEILWSLYMDLYIRNGAELETHTMFEHALQHVPDAQLYYSWEKGRDERVYVLDQMLERACQEPREADDKPTRSRFVLDVVLQIVKTMVSENCVESSKNWLQNFLTCSSWDFVVPSTLSYAQLDDVWREQDMVENISGTLAAKLLTPTDLCILWLAFVYLIWYHELPAQLFMDHPNSYLTDSHLFTIRWEEIKEPEQEDELHDIVHEIFLGLTFYFVDCEAGQALVATLKNFVGFLQARGQKQEEILELVNPSQFPGSVPEIWDLFCQVQMHFNREEEAKKDLQKAIQDSPNQPYLWNRYARLLPDEGKATCLEQCALEFFTIQPSHLAGLGRSELSLLLYRKLLGLDLPYSFVPPSARLDIAPFKTNMFLWLNYLSLLALGSRQTNSFEQLESAFAIAMDSLPANSVSFVQTDFAVHSIMKELDKPLLSGAFHNTVAAAVSKIAVSIPNPYDHGRCEETKVSRLHDFTQLNRVVECLRSRTVQGSQDLRVHLLDSFLRLYPDNPDLFLWIGEAEEAAGHTEQCRKILVACLKRFPFSDHVWKRMMRIFQASPSKESMDMITKASLLSPLAARLSRMPILRTPLKIFNSSEMITELGNDTTMTTTTGKQARRGVHGQDSGSDVEMDN</sequence>
<dbReference type="Proteomes" id="UP000738325">
    <property type="component" value="Unassembled WGS sequence"/>
</dbReference>
<feature type="region of interest" description="Disordered" evidence="1">
    <location>
        <begin position="1"/>
        <end position="74"/>
    </location>
</feature>
<dbReference type="InterPro" id="IPR011990">
    <property type="entry name" value="TPR-like_helical_dom_sf"/>
</dbReference>
<feature type="compositionally biased region" description="Polar residues" evidence="1">
    <location>
        <begin position="577"/>
        <end position="587"/>
    </location>
</feature>
<feature type="compositionally biased region" description="Polar residues" evidence="1">
    <location>
        <begin position="1149"/>
        <end position="1173"/>
    </location>
</feature>
<dbReference type="PANTHER" id="PTHR21563">
    <property type="entry name" value="ZINC FINGER C3H1 DOMAIN-CONTAINING PROTEIN"/>
    <property type="match status" value="1"/>
</dbReference>
<evidence type="ECO:0000256" key="1">
    <source>
        <dbReference type="SAM" id="MobiDB-lite"/>
    </source>
</evidence>
<organism evidence="3 4">
    <name type="scientific">Dissophora globulifera</name>
    <dbReference type="NCBI Taxonomy" id="979702"/>
    <lineage>
        <taxon>Eukaryota</taxon>
        <taxon>Fungi</taxon>
        <taxon>Fungi incertae sedis</taxon>
        <taxon>Mucoromycota</taxon>
        <taxon>Mortierellomycotina</taxon>
        <taxon>Mortierellomycetes</taxon>
        <taxon>Mortierellales</taxon>
        <taxon>Mortierellaceae</taxon>
        <taxon>Dissophora</taxon>
    </lineage>
</organism>
<evidence type="ECO:0000259" key="2">
    <source>
        <dbReference type="Pfam" id="PF10650"/>
    </source>
</evidence>
<feature type="compositionally biased region" description="Acidic residues" evidence="1">
    <location>
        <begin position="125"/>
        <end position="134"/>
    </location>
</feature>
<feature type="compositionally biased region" description="Acidic residues" evidence="1">
    <location>
        <begin position="760"/>
        <end position="778"/>
    </location>
</feature>
<feature type="compositionally biased region" description="Polar residues" evidence="1">
    <location>
        <begin position="462"/>
        <end position="474"/>
    </location>
</feature>
<feature type="compositionally biased region" description="Basic and acidic residues" evidence="1">
    <location>
        <begin position="1001"/>
        <end position="1013"/>
    </location>
</feature>
<keyword evidence="4" id="KW-1185">Reference proteome</keyword>
<feature type="compositionally biased region" description="Pro residues" evidence="1">
    <location>
        <begin position="656"/>
        <end position="685"/>
    </location>
</feature>
<accession>A0A9P6UN06</accession>
<feature type="region of interest" description="Disordered" evidence="1">
    <location>
        <begin position="243"/>
        <end position="302"/>
    </location>
</feature>
<evidence type="ECO:0000313" key="3">
    <source>
        <dbReference type="EMBL" id="KAG0312125.1"/>
    </source>
</evidence>
<dbReference type="InterPro" id="IPR019607">
    <property type="entry name" value="Putative_zinc-finger_domain"/>
</dbReference>
<comment type="caution">
    <text evidence="3">The sequence shown here is derived from an EMBL/GenBank/DDBJ whole genome shotgun (WGS) entry which is preliminary data.</text>
</comment>
<feature type="region of interest" description="Disordered" evidence="1">
    <location>
        <begin position="460"/>
        <end position="487"/>
    </location>
</feature>
<feature type="compositionally biased region" description="Polar residues" evidence="1">
    <location>
        <begin position="967"/>
        <end position="977"/>
    </location>
</feature>
<reference evidence="3" key="1">
    <citation type="journal article" date="2020" name="Fungal Divers.">
        <title>Resolving the Mortierellaceae phylogeny through synthesis of multi-gene phylogenetics and phylogenomics.</title>
        <authorList>
            <person name="Vandepol N."/>
            <person name="Liber J."/>
            <person name="Desiro A."/>
            <person name="Na H."/>
            <person name="Kennedy M."/>
            <person name="Barry K."/>
            <person name="Grigoriev I.V."/>
            <person name="Miller A.N."/>
            <person name="O'Donnell K."/>
            <person name="Stajich J.E."/>
            <person name="Bonito G."/>
        </authorList>
    </citation>
    <scope>NUCLEOTIDE SEQUENCE</scope>
    <source>
        <strain evidence="3">REB-010B</strain>
    </source>
</reference>
<dbReference type="EMBL" id="JAAAIP010000841">
    <property type="protein sequence ID" value="KAG0312125.1"/>
    <property type="molecule type" value="Genomic_DNA"/>
</dbReference>
<evidence type="ECO:0000313" key="4">
    <source>
        <dbReference type="Proteomes" id="UP000738325"/>
    </source>
</evidence>
<dbReference type="OrthoDB" id="1922977at2759"/>
<dbReference type="InterPro" id="IPR039278">
    <property type="entry name" value="Red1"/>
</dbReference>
<feature type="compositionally biased region" description="Low complexity" evidence="1">
    <location>
        <begin position="1222"/>
        <end position="1255"/>
    </location>
</feature>
<feature type="compositionally biased region" description="Acidic residues" evidence="1">
    <location>
        <begin position="888"/>
        <end position="901"/>
    </location>
</feature>
<proteinExistence type="predicted"/>
<feature type="compositionally biased region" description="Basic residues" evidence="1">
    <location>
        <begin position="292"/>
        <end position="301"/>
    </location>
</feature>
<feature type="compositionally biased region" description="Low complexity" evidence="1">
    <location>
        <begin position="245"/>
        <end position="260"/>
    </location>
</feature>
<feature type="domain" description="Putative zinc-finger" evidence="2">
    <location>
        <begin position="1453"/>
        <end position="1474"/>
    </location>
</feature>
<protein>
    <submittedName>
        <fullName evidence="3">Zinc finger C3H1 domain-containing protein</fullName>
    </submittedName>
</protein>
<dbReference type="GO" id="GO:0006396">
    <property type="term" value="P:RNA processing"/>
    <property type="evidence" value="ECO:0007669"/>
    <property type="project" value="InterPro"/>
</dbReference>
<dbReference type="Pfam" id="PF10650">
    <property type="entry name" value="zf-C3H1"/>
    <property type="match status" value="1"/>
</dbReference>
<feature type="region of interest" description="Disordered" evidence="1">
    <location>
        <begin position="950"/>
        <end position="1013"/>
    </location>
</feature>
<dbReference type="InterPro" id="IPR003107">
    <property type="entry name" value="HAT"/>
</dbReference>
<feature type="compositionally biased region" description="Polar residues" evidence="1">
    <location>
        <begin position="699"/>
        <end position="733"/>
    </location>
</feature>
<dbReference type="GO" id="GO:0000178">
    <property type="term" value="C:exosome (RNase complex)"/>
    <property type="evidence" value="ECO:0007669"/>
    <property type="project" value="TreeGrafter"/>
</dbReference>
<feature type="compositionally biased region" description="Polar residues" evidence="1">
    <location>
        <begin position="640"/>
        <end position="650"/>
    </location>
</feature>
<dbReference type="Gene3D" id="1.25.40.10">
    <property type="entry name" value="Tetratricopeptide repeat domain"/>
    <property type="match status" value="2"/>
</dbReference>
<dbReference type="GO" id="GO:0005634">
    <property type="term" value="C:nucleus"/>
    <property type="evidence" value="ECO:0007669"/>
    <property type="project" value="TreeGrafter"/>
</dbReference>
<feature type="region of interest" description="Disordered" evidence="1">
    <location>
        <begin position="2262"/>
        <end position="2289"/>
    </location>
</feature>
<feature type="compositionally biased region" description="Polar residues" evidence="1">
    <location>
        <begin position="916"/>
        <end position="925"/>
    </location>
</feature>
<feature type="region of interest" description="Disordered" evidence="1">
    <location>
        <begin position="1220"/>
        <end position="1278"/>
    </location>
</feature>
<feature type="compositionally biased region" description="Polar residues" evidence="1">
    <location>
        <begin position="986"/>
        <end position="1000"/>
    </location>
</feature>
<feature type="compositionally biased region" description="Polar residues" evidence="1">
    <location>
        <begin position="1256"/>
        <end position="1268"/>
    </location>
</feature>
<dbReference type="SMART" id="SM00386">
    <property type="entry name" value="HAT"/>
    <property type="match status" value="3"/>
</dbReference>
<gene>
    <name evidence="3" type="primary">ZFC3H1</name>
    <name evidence="3" type="ORF">BGZ99_009708</name>
</gene>